<sequence>MVRLVENNDWVTASLFLSILALVFVLISLNRGSSIKEFITQKAEGSSNVFLSWVISSAVFCLLSSVLFSQYIPIVPKFVDELNILGISLNKLGYCLIVVPLFYLIKAILSFIFYQCINQKKRFMNMQFSASRLYFSGSIVLILLVFINYYFDLDRKMLFPYLITGMFVLYLFKLLTYSLNERGALPKEWFYKILYICTLQIAPMFVLWRLVFFN</sequence>
<dbReference type="OrthoDB" id="1246162at2"/>
<gene>
    <name evidence="1" type="ORF">DBX24_05120</name>
</gene>
<protein>
    <submittedName>
        <fullName evidence="1">DUF4271 domain-containing protein</fullName>
    </submittedName>
</protein>
<dbReference type="AlphaFoldDB" id="A0A6P1QX81"/>
<evidence type="ECO:0000313" key="2">
    <source>
        <dbReference type="Proteomes" id="UP000464318"/>
    </source>
</evidence>
<proteinExistence type="predicted"/>
<accession>A0A6P1QX81</accession>
<name>A0A6P1QX81_9FLAO</name>
<evidence type="ECO:0000313" key="1">
    <source>
        <dbReference type="EMBL" id="QHN65314.1"/>
    </source>
</evidence>
<reference evidence="1 2" key="1">
    <citation type="submission" date="2018-04" db="EMBL/GenBank/DDBJ databases">
        <title>Characteristic and Complete Genome Sequencing of A Novel Member of Infective Endocarditis Causative Bacteria: Bergeyella cardium QL-PH.</title>
        <authorList>
            <person name="Pan H."/>
            <person name="Sun E."/>
            <person name="Zhang Y."/>
        </authorList>
    </citation>
    <scope>NUCLEOTIDE SEQUENCE [LARGE SCALE GENOMIC DNA]</scope>
    <source>
        <strain evidence="1 2">HPQL</strain>
    </source>
</reference>
<keyword evidence="2" id="KW-1185">Reference proteome</keyword>
<organism evidence="1 2">
    <name type="scientific">Bergeyella cardium</name>
    <dbReference type="NCBI Taxonomy" id="1585976"/>
    <lineage>
        <taxon>Bacteria</taxon>
        <taxon>Pseudomonadati</taxon>
        <taxon>Bacteroidota</taxon>
        <taxon>Flavobacteriia</taxon>
        <taxon>Flavobacteriales</taxon>
        <taxon>Weeksellaceae</taxon>
        <taxon>Bergeyella</taxon>
    </lineage>
</organism>
<dbReference type="KEGG" id="bcad:DBX24_05120"/>
<dbReference type="Proteomes" id="UP000464318">
    <property type="component" value="Chromosome"/>
</dbReference>
<dbReference type="EMBL" id="CP029149">
    <property type="protein sequence ID" value="QHN65314.1"/>
    <property type="molecule type" value="Genomic_DNA"/>
</dbReference>
<dbReference type="InterPro" id="IPR025367">
    <property type="entry name" value="DUF4271"/>
</dbReference>
<dbReference type="Pfam" id="PF14093">
    <property type="entry name" value="DUF4271"/>
    <property type="match status" value="1"/>
</dbReference>
<dbReference type="RefSeq" id="WP_160224162.1">
    <property type="nucleotide sequence ID" value="NZ_CP029149.1"/>
</dbReference>